<dbReference type="KEGG" id="serj:SGUI_1897"/>
<sequence>MSLGPAGRRRQQSAARLARRLPGYRLALEEVLPRVRRSPTLTDLAWRVFAPRHGAGHVDVPLRGGRHVVGADVSRLPVVGVLATGLDEAQAEALVDRVGDLQAELGSFRPVLVLDQPVFAAGRRHDVVLELLVPRRAFEQGGHGDPGGWEEHVARRVAGLVDHYQLWHLARAGADGLDPLDERLVRAIGARLPEDLDVGPAGGRA</sequence>
<dbReference type="OrthoDB" id="5185582at2"/>
<name>A0A1B1NCZ5_9MICO</name>
<evidence type="ECO:0000313" key="2">
    <source>
        <dbReference type="Proteomes" id="UP000092482"/>
    </source>
</evidence>
<gene>
    <name evidence="1" type="ORF">SGUI_1897</name>
</gene>
<protein>
    <submittedName>
        <fullName evidence="1">Uncharacterized protein</fullName>
    </submittedName>
</protein>
<dbReference type="EMBL" id="CP014989">
    <property type="protein sequence ID" value="ANS79293.1"/>
    <property type="molecule type" value="Genomic_DNA"/>
</dbReference>
<dbReference type="Proteomes" id="UP000092482">
    <property type="component" value="Chromosome"/>
</dbReference>
<evidence type="ECO:0000313" key="1">
    <source>
        <dbReference type="EMBL" id="ANS79293.1"/>
    </source>
</evidence>
<dbReference type="AlphaFoldDB" id="A0A1B1NCZ5"/>
<dbReference type="RefSeq" id="WP_066639338.1">
    <property type="nucleotide sequence ID" value="NZ_CP014989.1"/>
</dbReference>
<keyword evidence="2" id="KW-1185">Reference proteome</keyword>
<proteinExistence type="predicted"/>
<organism evidence="1 2">
    <name type="scientific">Serinicoccus hydrothermalis</name>
    <dbReference type="NCBI Taxonomy" id="1758689"/>
    <lineage>
        <taxon>Bacteria</taxon>
        <taxon>Bacillati</taxon>
        <taxon>Actinomycetota</taxon>
        <taxon>Actinomycetes</taxon>
        <taxon>Micrococcales</taxon>
        <taxon>Ornithinimicrobiaceae</taxon>
        <taxon>Serinicoccus</taxon>
    </lineage>
</organism>
<reference evidence="1 2" key="1">
    <citation type="submission" date="2016-03" db="EMBL/GenBank/DDBJ databases">
        <title>Shallow-sea hydrothermal system.</title>
        <authorList>
            <person name="Tang K."/>
        </authorList>
    </citation>
    <scope>NUCLEOTIDE SEQUENCE [LARGE SCALE GENOMIC DNA]</scope>
    <source>
        <strain evidence="1 2">JLT9</strain>
    </source>
</reference>
<accession>A0A1B1NCZ5</accession>
<dbReference type="STRING" id="1758689.SGUI_1897"/>